<comment type="caution">
    <text evidence="2">The sequence shown here is derived from an EMBL/GenBank/DDBJ whole genome shotgun (WGS) entry which is preliminary data.</text>
</comment>
<dbReference type="Gene3D" id="2.130.10.10">
    <property type="entry name" value="YVTN repeat-like/Quinoprotein amine dehydrogenase"/>
    <property type="match status" value="1"/>
</dbReference>
<dbReference type="RefSeq" id="WP_203744512.1">
    <property type="nucleotide sequence ID" value="NZ_BONF01000010.1"/>
</dbReference>
<proteinExistence type="predicted"/>
<dbReference type="PANTHER" id="PTHR34512">
    <property type="entry name" value="CELL SURFACE PROTEIN"/>
    <property type="match status" value="1"/>
</dbReference>
<dbReference type="InterPro" id="IPR002372">
    <property type="entry name" value="PQQ_rpt_dom"/>
</dbReference>
<reference evidence="2 3" key="1">
    <citation type="submission" date="2021-01" db="EMBL/GenBank/DDBJ databases">
        <title>Whole genome shotgun sequence of Catellatospora bangladeshensis NBRC 107357.</title>
        <authorList>
            <person name="Komaki H."/>
            <person name="Tamura T."/>
        </authorList>
    </citation>
    <scope>NUCLEOTIDE SEQUENCE [LARGE SCALE GENOMIC DNA]</scope>
    <source>
        <strain evidence="2 3">NBRC 107357</strain>
    </source>
</reference>
<dbReference type="SMART" id="SM00564">
    <property type="entry name" value="PQQ"/>
    <property type="match status" value="3"/>
</dbReference>
<protein>
    <recommendedName>
        <fullName evidence="1">Pyrrolo-quinoline quinone repeat domain-containing protein</fullName>
    </recommendedName>
</protein>
<feature type="domain" description="Pyrrolo-quinoline quinone repeat" evidence="1">
    <location>
        <begin position="77"/>
        <end position="234"/>
    </location>
</feature>
<dbReference type="PANTHER" id="PTHR34512:SF30">
    <property type="entry name" value="OUTER MEMBRANE PROTEIN ASSEMBLY FACTOR BAMB"/>
    <property type="match status" value="1"/>
</dbReference>
<evidence type="ECO:0000313" key="2">
    <source>
        <dbReference type="EMBL" id="GIF80674.1"/>
    </source>
</evidence>
<dbReference type="EMBL" id="BONF01000010">
    <property type="protein sequence ID" value="GIF80674.1"/>
    <property type="molecule type" value="Genomic_DNA"/>
</dbReference>
<dbReference type="AlphaFoldDB" id="A0A8J3JMI9"/>
<dbReference type="SUPFAM" id="SSF50998">
    <property type="entry name" value="Quinoprotein alcohol dehydrogenase-like"/>
    <property type="match status" value="1"/>
</dbReference>
<evidence type="ECO:0000313" key="3">
    <source>
        <dbReference type="Proteomes" id="UP000601223"/>
    </source>
</evidence>
<evidence type="ECO:0000259" key="1">
    <source>
        <dbReference type="Pfam" id="PF13360"/>
    </source>
</evidence>
<sequence>MLNRKGRIWVVAALLVLVLIAVFAVVRACAGESGQAAEPRSYQLAPAWQAENAGAPFALDADTGTLLLWDEVAQFDHRVKAVDARTGKAKWTGRPSGWDVNFDYIRGGRLTGDAVIVESNYLRGQPGIAALDLTDGEVRWQLATPGQLPPQLAVTADVVVAAWNDNTLRGLDADDGEKLWETRLDPGCEAEELAGDVTLVVAEVRCEKKRYLESYDPDTGESNWQVPVSIEAEKSVDDLDVHGDAVIIRFAKRLLVLDATGRTLLDAPTTERVSPQVVTTEDIAVVAYTDKADGDVVTAIARQDAKPRWRRQLAVSAMRLAQGRLFALGPLPEPLLPAGLYEIDQATGRMTVSPTHLLVPDFQSLATVFDDVAVTYHWQGEIPRTSVLSGYRLTPAPSPVGIAGGGPAESWPGACELLTTDEVAARATGVSYEAKPQQTTIADMALPKPAQCRYEPSSVKAPVVSVGVAWSGTDPAQATELMADLRRQYADTAEVPGLGDEALRLASFDYPQPTVKLYIRVGARIARVKVPDGHDDLVRELAALAVARLAAT</sequence>
<gene>
    <name evidence="2" type="ORF">Cba03nite_20230</name>
</gene>
<dbReference type="InterPro" id="IPR011047">
    <property type="entry name" value="Quinoprotein_ADH-like_sf"/>
</dbReference>
<keyword evidence="3" id="KW-1185">Reference proteome</keyword>
<accession>A0A8J3JMI9</accession>
<dbReference type="Proteomes" id="UP000601223">
    <property type="component" value="Unassembled WGS sequence"/>
</dbReference>
<dbReference type="InterPro" id="IPR015943">
    <property type="entry name" value="WD40/YVTN_repeat-like_dom_sf"/>
</dbReference>
<dbReference type="InterPro" id="IPR018391">
    <property type="entry name" value="PQQ_b-propeller_rpt"/>
</dbReference>
<dbReference type="Pfam" id="PF13360">
    <property type="entry name" value="PQQ_2"/>
    <property type="match status" value="1"/>
</dbReference>
<name>A0A8J3JMI9_9ACTN</name>
<organism evidence="2 3">
    <name type="scientific">Catellatospora bangladeshensis</name>
    <dbReference type="NCBI Taxonomy" id="310355"/>
    <lineage>
        <taxon>Bacteria</taxon>
        <taxon>Bacillati</taxon>
        <taxon>Actinomycetota</taxon>
        <taxon>Actinomycetes</taxon>
        <taxon>Micromonosporales</taxon>
        <taxon>Micromonosporaceae</taxon>
        <taxon>Catellatospora</taxon>
    </lineage>
</organism>